<evidence type="ECO:0000256" key="1">
    <source>
        <dbReference type="PROSITE-ProRule" id="PRU00285"/>
    </source>
</evidence>
<dbReference type="RefSeq" id="WP_016870347.1">
    <property type="nucleotide sequence ID" value="NZ_CAWNVR010000101.1"/>
</dbReference>
<accession>A0A2N6K6V7</accession>
<proteinExistence type="inferred from homology"/>
<dbReference type="AlphaFoldDB" id="A0A2N6K6V7"/>
<gene>
    <name evidence="4" type="ORF">CEN44_04975</name>
</gene>
<dbReference type="Proteomes" id="UP000235036">
    <property type="component" value="Unassembled WGS sequence"/>
</dbReference>
<dbReference type="PROSITE" id="PS01031">
    <property type="entry name" value="SHSP"/>
    <property type="match status" value="1"/>
</dbReference>
<keyword evidence="5" id="KW-1185">Reference proteome</keyword>
<comment type="caution">
    <text evidence="4">The sequence shown here is derived from an EMBL/GenBank/DDBJ whole genome shotgun (WGS) entry which is preliminary data.</text>
</comment>
<dbReference type="EMBL" id="NRQW01000100">
    <property type="protein sequence ID" value="PLZ92797.1"/>
    <property type="molecule type" value="Genomic_DNA"/>
</dbReference>
<comment type="similarity">
    <text evidence="1 2">Belongs to the small heat shock protein (HSP20) family.</text>
</comment>
<evidence type="ECO:0000313" key="5">
    <source>
        <dbReference type="Proteomes" id="UP000235036"/>
    </source>
</evidence>
<evidence type="ECO:0000256" key="2">
    <source>
        <dbReference type="RuleBase" id="RU003616"/>
    </source>
</evidence>
<dbReference type="Gene3D" id="2.60.40.790">
    <property type="match status" value="1"/>
</dbReference>
<organism evidence="4 5">
    <name type="scientific">Fischerella muscicola CCMEE 5323</name>
    <dbReference type="NCBI Taxonomy" id="2019572"/>
    <lineage>
        <taxon>Bacteria</taxon>
        <taxon>Bacillati</taxon>
        <taxon>Cyanobacteriota</taxon>
        <taxon>Cyanophyceae</taxon>
        <taxon>Nostocales</taxon>
        <taxon>Hapalosiphonaceae</taxon>
        <taxon>Fischerella</taxon>
    </lineage>
</organism>
<dbReference type="InterPro" id="IPR008978">
    <property type="entry name" value="HSP20-like_chaperone"/>
</dbReference>
<dbReference type="PANTHER" id="PTHR11527">
    <property type="entry name" value="HEAT-SHOCK PROTEIN 20 FAMILY MEMBER"/>
    <property type="match status" value="1"/>
</dbReference>
<name>A0A2N6K6V7_FISMU</name>
<sequence length="184" mass="21026">MSLIRWQPLREIDSIRQQINHLFDEWTHGQGHESLFPKLNATWTPAVELTETDTDIILKAEVPGMEAKDLDVEVSTDAVAITGEYQQQKQQQDKSFIRSEFRYGQFQRIVPLPVPIKNDQVKAEFKNGVLTLTLPKVEAAKRNVVKVDLSVQEAAREAMTKERQHQEHLQDTMHVRAAAEVGTN</sequence>
<dbReference type="Pfam" id="PF00011">
    <property type="entry name" value="HSP20"/>
    <property type="match status" value="1"/>
</dbReference>
<dbReference type="SUPFAM" id="SSF49764">
    <property type="entry name" value="HSP20-like chaperones"/>
    <property type="match status" value="1"/>
</dbReference>
<dbReference type="CDD" id="cd06464">
    <property type="entry name" value="ACD_sHsps-like"/>
    <property type="match status" value="1"/>
</dbReference>
<feature type="domain" description="SHSP" evidence="3">
    <location>
        <begin position="38"/>
        <end position="152"/>
    </location>
</feature>
<dbReference type="InterPro" id="IPR002068">
    <property type="entry name" value="A-crystallin/Hsp20_dom"/>
</dbReference>
<evidence type="ECO:0000259" key="3">
    <source>
        <dbReference type="PROSITE" id="PS01031"/>
    </source>
</evidence>
<dbReference type="InterPro" id="IPR031107">
    <property type="entry name" value="Small_HSP"/>
</dbReference>
<evidence type="ECO:0000313" key="4">
    <source>
        <dbReference type="EMBL" id="PLZ92797.1"/>
    </source>
</evidence>
<protein>
    <submittedName>
        <fullName evidence="4">Hsp20/alpha crystallin family protein</fullName>
    </submittedName>
</protein>
<reference evidence="4 5" key="1">
    <citation type="submission" date="2017-08" db="EMBL/GenBank/DDBJ databases">
        <title>Genomes of Fischerella (Mastigocladus) sp. strains.</title>
        <authorList>
            <person name="Miller S.R."/>
        </authorList>
    </citation>
    <scope>NUCLEOTIDE SEQUENCE [LARGE SCALE GENOMIC DNA]</scope>
    <source>
        <strain evidence="4 5">CCMEE 5323</strain>
    </source>
</reference>